<dbReference type="PANTHER" id="PTHR22934">
    <property type="entry name" value="PROTEIN ESC1/WETA-RELATED"/>
    <property type="match status" value="1"/>
</dbReference>
<sequence>MEQQRSQPPGSLPQALPSIASLTSNLSAEQSPARLRQESESREARDSGNWSVSQSKHSSIGSNTMGLQLHTILNAEDSPSRNGAPDTPSSARYPSGASSLQQPNALPSLNGLVDNRLSFEASSQLGSQYDSRRSSVDSRMNVGMTHLAISPSSPYDSQNASRASLVSNLQQQRGITVEQRPNGASPLSPLGPRAGVRTNQPPRRAPVINPNPRSVSGMPDPMAAAPTKGYAWAFPAEPELDRRGSSSGDSSVGHSLPSRQNSFAASLNSSIYTADSSLPTGQKRLDDDIPTTHHHSMQHRNVTNLQTPEQVAAAGGGNYSRTPELRVSHKMAERKRRSEMKNLFDELNAILPNSPGSKSSKWEILTKSIEYIKSLGRAHESMRAENARLRPDADYCRRAQEENELLRSEIAAVWQHLQRADPSKPHVYGSMTGMLAQQYANTPASTTNILPPLQQQQQQQQQQQAPTQAPQWAAQASSAMQGVEFAPRTYEHPHR</sequence>
<dbReference type="InterPro" id="IPR011598">
    <property type="entry name" value="bHLH_dom"/>
</dbReference>
<dbReference type="Pfam" id="PF00010">
    <property type="entry name" value="HLH"/>
    <property type="match status" value="1"/>
</dbReference>
<feature type="compositionally biased region" description="Polar residues" evidence="1">
    <location>
        <begin position="150"/>
        <end position="174"/>
    </location>
</feature>
<dbReference type="Proteomes" id="UP000800036">
    <property type="component" value="Unassembled WGS sequence"/>
</dbReference>
<feature type="compositionally biased region" description="Basic and acidic residues" evidence="1">
    <location>
        <begin position="35"/>
        <end position="46"/>
    </location>
</feature>
<evidence type="ECO:0000313" key="3">
    <source>
        <dbReference type="EMBL" id="KAF1975811.1"/>
    </source>
</evidence>
<feature type="compositionally biased region" description="Low complexity" evidence="1">
    <location>
        <begin position="454"/>
        <end position="481"/>
    </location>
</feature>
<evidence type="ECO:0000313" key="4">
    <source>
        <dbReference type="Proteomes" id="UP000800036"/>
    </source>
</evidence>
<feature type="compositionally biased region" description="Polar residues" evidence="1">
    <location>
        <begin position="20"/>
        <end position="30"/>
    </location>
</feature>
<dbReference type="Gene3D" id="4.10.280.10">
    <property type="entry name" value="Helix-loop-helix DNA-binding domain"/>
    <property type="match status" value="1"/>
</dbReference>
<feature type="region of interest" description="Disordered" evidence="1">
    <location>
        <begin position="149"/>
        <end position="219"/>
    </location>
</feature>
<reference evidence="3" key="1">
    <citation type="journal article" date="2020" name="Stud. Mycol.">
        <title>101 Dothideomycetes genomes: a test case for predicting lifestyles and emergence of pathogens.</title>
        <authorList>
            <person name="Haridas S."/>
            <person name="Albert R."/>
            <person name="Binder M."/>
            <person name="Bloem J."/>
            <person name="Labutti K."/>
            <person name="Salamov A."/>
            <person name="Andreopoulos B."/>
            <person name="Baker S."/>
            <person name="Barry K."/>
            <person name="Bills G."/>
            <person name="Bluhm B."/>
            <person name="Cannon C."/>
            <person name="Castanera R."/>
            <person name="Culley D."/>
            <person name="Daum C."/>
            <person name="Ezra D."/>
            <person name="Gonzalez J."/>
            <person name="Henrissat B."/>
            <person name="Kuo A."/>
            <person name="Liang C."/>
            <person name="Lipzen A."/>
            <person name="Lutzoni F."/>
            <person name="Magnuson J."/>
            <person name="Mondo S."/>
            <person name="Nolan M."/>
            <person name="Ohm R."/>
            <person name="Pangilinan J."/>
            <person name="Park H.-J."/>
            <person name="Ramirez L."/>
            <person name="Alfaro M."/>
            <person name="Sun H."/>
            <person name="Tritt A."/>
            <person name="Yoshinaga Y."/>
            <person name="Zwiers L.-H."/>
            <person name="Turgeon B."/>
            <person name="Goodwin S."/>
            <person name="Spatafora J."/>
            <person name="Crous P."/>
            <person name="Grigoriev I."/>
        </authorList>
    </citation>
    <scope>NUCLEOTIDE SEQUENCE</scope>
    <source>
        <strain evidence="3">CBS 107.79</strain>
    </source>
</reference>
<proteinExistence type="predicted"/>
<dbReference type="InterPro" id="IPR036638">
    <property type="entry name" value="HLH_DNA-bd_sf"/>
</dbReference>
<evidence type="ECO:0000256" key="1">
    <source>
        <dbReference type="SAM" id="MobiDB-lite"/>
    </source>
</evidence>
<dbReference type="OrthoDB" id="8964853at2759"/>
<feature type="region of interest" description="Disordered" evidence="1">
    <location>
        <begin position="273"/>
        <end position="299"/>
    </location>
</feature>
<dbReference type="PANTHER" id="PTHR22934:SF23">
    <property type="entry name" value="ZF-C3H1 DOMAIN-CONTAINING PROTEIN"/>
    <property type="match status" value="1"/>
</dbReference>
<feature type="compositionally biased region" description="Polar residues" evidence="1">
    <location>
        <begin position="48"/>
        <end position="66"/>
    </location>
</feature>
<organism evidence="3 4">
    <name type="scientific">Bimuria novae-zelandiae CBS 107.79</name>
    <dbReference type="NCBI Taxonomy" id="1447943"/>
    <lineage>
        <taxon>Eukaryota</taxon>
        <taxon>Fungi</taxon>
        <taxon>Dikarya</taxon>
        <taxon>Ascomycota</taxon>
        <taxon>Pezizomycotina</taxon>
        <taxon>Dothideomycetes</taxon>
        <taxon>Pleosporomycetidae</taxon>
        <taxon>Pleosporales</taxon>
        <taxon>Massarineae</taxon>
        <taxon>Didymosphaeriaceae</taxon>
        <taxon>Bimuria</taxon>
    </lineage>
</organism>
<dbReference type="EMBL" id="ML976669">
    <property type="protein sequence ID" value="KAF1975811.1"/>
    <property type="molecule type" value="Genomic_DNA"/>
</dbReference>
<protein>
    <recommendedName>
        <fullName evidence="2">BHLH domain-containing protein</fullName>
    </recommendedName>
</protein>
<dbReference type="GO" id="GO:0046983">
    <property type="term" value="F:protein dimerization activity"/>
    <property type="evidence" value="ECO:0007669"/>
    <property type="project" value="InterPro"/>
</dbReference>
<dbReference type="InterPro" id="IPR040112">
    <property type="entry name" value="WetA"/>
</dbReference>
<dbReference type="SMART" id="SM00353">
    <property type="entry name" value="HLH"/>
    <property type="match status" value="1"/>
</dbReference>
<keyword evidence="4" id="KW-1185">Reference proteome</keyword>
<dbReference type="SUPFAM" id="SSF47459">
    <property type="entry name" value="HLH, helix-loop-helix DNA-binding domain"/>
    <property type="match status" value="1"/>
</dbReference>
<dbReference type="PROSITE" id="PS50888">
    <property type="entry name" value="BHLH"/>
    <property type="match status" value="1"/>
</dbReference>
<dbReference type="AlphaFoldDB" id="A0A6A5VF89"/>
<evidence type="ECO:0000259" key="2">
    <source>
        <dbReference type="PROSITE" id="PS50888"/>
    </source>
</evidence>
<feature type="compositionally biased region" description="Polar residues" evidence="1">
    <location>
        <begin position="87"/>
        <end position="107"/>
    </location>
</feature>
<feature type="region of interest" description="Disordered" evidence="1">
    <location>
        <begin position="453"/>
        <end position="481"/>
    </location>
</feature>
<gene>
    <name evidence="3" type="ORF">BU23DRAFT_68147</name>
</gene>
<feature type="region of interest" description="Disordered" evidence="1">
    <location>
        <begin position="1"/>
        <end position="109"/>
    </location>
</feature>
<accession>A0A6A5VF89</accession>
<name>A0A6A5VF89_9PLEO</name>
<feature type="domain" description="BHLH" evidence="2">
    <location>
        <begin position="324"/>
        <end position="375"/>
    </location>
</feature>